<feature type="transmembrane region" description="Helical" evidence="2">
    <location>
        <begin position="187"/>
        <end position="210"/>
    </location>
</feature>
<gene>
    <name evidence="4" type="primary">pppA_1</name>
    <name evidence="4" type="ORF">Poly51_14340</name>
</gene>
<dbReference type="InterPro" id="IPR050882">
    <property type="entry name" value="Prepilin_peptidase/N-MTase"/>
</dbReference>
<feature type="transmembrane region" description="Helical" evidence="2">
    <location>
        <begin position="231"/>
        <end position="247"/>
    </location>
</feature>
<evidence type="ECO:0000259" key="3">
    <source>
        <dbReference type="Pfam" id="PF06750"/>
    </source>
</evidence>
<dbReference type="EMBL" id="SJPW01000002">
    <property type="protein sequence ID" value="TWU58655.1"/>
    <property type="molecule type" value="Genomic_DNA"/>
</dbReference>
<evidence type="ECO:0000256" key="2">
    <source>
        <dbReference type="SAM" id="Phobius"/>
    </source>
</evidence>
<keyword evidence="2" id="KW-0812">Transmembrane</keyword>
<feature type="transmembrane region" description="Helical" evidence="2">
    <location>
        <begin position="113"/>
        <end position="137"/>
    </location>
</feature>
<dbReference type="GO" id="GO:0004190">
    <property type="term" value="F:aspartic-type endopeptidase activity"/>
    <property type="evidence" value="ECO:0007669"/>
    <property type="project" value="TreeGrafter"/>
</dbReference>
<feature type="transmembrane region" description="Helical" evidence="2">
    <location>
        <begin position="149"/>
        <end position="167"/>
    </location>
</feature>
<dbReference type="PANTHER" id="PTHR30487">
    <property type="entry name" value="TYPE 4 PREPILIN-LIKE PROTEINS LEADER PEPTIDE-PROCESSING ENZYME"/>
    <property type="match status" value="1"/>
</dbReference>
<accession>A0A5C6FB51</accession>
<feature type="region of interest" description="Disordered" evidence="1">
    <location>
        <begin position="338"/>
        <end position="366"/>
    </location>
</feature>
<evidence type="ECO:0000313" key="4">
    <source>
        <dbReference type="EMBL" id="TWU58655.1"/>
    </source>
</evidence>
<dbReference type="Proteomes" id="UP000318288">
    <property type="component" value="Unassembled WGS sequence"/>
</dbReference>
<dbReference type="GO" id="GO:0005886">
    <property type="term" value="C:plasma membrane"/>
    <property type="evidence" value="ECO:0007669"/>
    <property type="project" value="TreeGrafter"/>
</dbReference>
<protein>
    <submittedName>
        <fullName evidence="4">Leader peptidase PppA</fullName>
    </submittedName>
</protein>
<feature type="transmembrane region" description="Helical" evidence="2">
    <location>
        <begin position="253"/>
        <end position="268"/>
    </location>
</feature>
<keyword evidence="5" id="KW-1185">Reference proteome</keyword>
<keyword evidence="2" id="KW-0472">Membrane</keyword>
<dbReference type="PANTHER" id="PTHR30487:SF0">
    <property type="entry name" value="PREPILIN LEADER PEPTIDASE_N-METHYLTRANSFERASE-RELATED"/>
    <property type="match status" value="1"/>
</dbReference>
<feature type="transmembrane region" description="Helical" evidence="2">
    <location>
        <begin position="73"/>
        <end position="93"/>
    </location>
</feature>
<reference evidence="4 5" key="1">
    <citation type="submission" date="2019-02" db="EMBL/GenBank/DDBJ databases">
        <title>Deep-cultivation of Planctomycetes and their phenomic and genomic characterization uncovers novel biology.</title>
        <authorList>
            <person name="Wiegand S."/>
            <person name="Jogler M."/>
            <person name="Boedeker C."/>
            <person name="Pinto D."/>
            <person name="Vollmers J."/>
            <person name="Rivas-Marin E."/>
            <person name="Kohn T."/>
            <person name="Peeters S.H."/>
            <person name="Heuer A."/>
            <person name="Rast P."/>
            <person name="Oberbeckmann S."/>
            <person name="Bunk B."/>
            <person name="Jeske O."/>
            <person name="Meyerdierks A."/>
            <person name="Storesund J.E."/>
            <person name="Kallscheuer N."/>
            <person name="Luecker S."/>
            <person name="Lage O.M."/>
            <person name="Pohl T."/>
            <person name="Merkel B.J."/>
            <person name="Hornburger P."/>
            <person name="Mueller R.-W."/>
            <person name="Bruemmer F."/>
            <person name="Labrenz M."/>
            <person name="Spormann A.M."/>
            <person name="Op Den Camp H."/>
            <person name="Overmann J."/>
            <person name="Amann R."/>
            <person name="Jetten M.S.M."/>
            <person name="Mascher T."/>
            <person name="Medema M.H."/>
            <person name="Devos D.P."/>
            <person name="Kaster A.-K."/>
            <person name="Ovreas L."/>
            <person name="Rohde M."/>
            <person name="Galperin M.Y."/>
            <person name="Jogler C."/>
        </authorList>
    </citation>
    <scope>NUCLEOTIDE SEQUENCE [LARGE SCALE GENOMIC DNA]</scope>
    <source>
        <strain evidence="4 5">Poly51</strain>
    </source>
</reference>
<dbReference type="Pfam" id="PF06750">
    <property type="entry name" value="A24_N_bact"/>
    <property type="match status" value="1"/>
</dbReference>
<sequence length="366" mass="39813">MVVLGWSFWVASSIGSFLNVVAWRMPRGEGVGGRSYCPRCKSQLRAKDNFPVFGWLALGGRCRTCRLPISPRYPIVEAVVGTSLTIVAIGQLYRLSLPGQSSHWHGGPSWTPIIDQPMLVVLLFHVFALSVGWAMALIRYDKNSIPPKLTFVGLGIVVVAMVTYPRLIVVPWQSGPTSPEIWLGPSLYVNVGVRVLTSLVAAALIGRSLARAFCPAADPKQDPLGRSTRRLMDLIAIMAVPALIVGWQSSPAVAVVATLIAVFLRRFFTRSTDGLGAFALAIPVTLTLAIFAWRFLIGQAWWPSPANAGPWAIIGWSAAILLVPLWIRDREVARVIPPAMVDEDDETGEDEDDDDESPEPGASIQP</sequence>
<keyword evidence="2" id="KW-1133">Transmembrane helix</keyword>
<dbReference type="GO" id="GO:0006465">
    <property type="term" value="P:signal peptide processing"/>
    <property type="evidence" value="ECO:0007669"/>
    <property type="project" value="TreeGrafter"/>
</dbReference>
<organism evidence="4 5">
    <name type="scientific">Rubripirellula tenax</name>
    <dbReference type="NCBI Taxonomy" id="2528015"/>
    <lineage>
        <taxon>Bacteria</taxon>
        <taxon>Pseudomonadati</taxon>
        <taxon>Planctomycetota</taxon>
        <taxon>Planctomycetia</taxon>
        <taxon>Pirellulales</taxon>
        <taxon>Pirellulaceae</taxon>
        <taxon>Rubripirellula</taxon>
    </lineage>
</organism>
<dbReference type="AlphaFoldDB" id="A0A5C6FB51"/>
<evidence type="ECO:0000256" key="1">
    <source>
        <dbReference type="SAM" id="MobiDB-lite"/>
    </source>
</evidence>
<comment type="caution">
    <text evidence="4">The sequence shown here is derived from an EMBL/GenBank/DDBJ whole genome shotgun (WGS) entry which is preliminary data.</text>
</comment>
<feature type="transmembrane region" description="Helical" evidence="2">
    <location>
        <begin position="6"/>
        <end position="25"/>
    </location>
</feature>
<proteinExistence type="predicted"/>
<name>A0A5C6FB51_9BACT</name>
<evidence type="ECO:0000313" key="5">
    <source>
        <dbReference type="Proteomes" id="UP000318288"/>
    </source>
</evidence>
<dbReference type="OrthoDB" id="9789291at2"/>
<feature type="domain" description="Prepilin peptidase A24 N-terminal" evidence="3">
    <location>
        <begin position="12"/>
        <end position="88"/>
    </location>
</feature>
<dbReference type="InterPro" id="IPR010627">
    <property type="entry name" value="Prepilin_pept_A24_N"/>
</dbReference>
<feature type="transmembrane region" description="Helical" evidence="2">
    <location>
        <begin position="308"/>
        <end position="327"/>
    </location>
</feature>
<feature type="compositionally biased region" description="Acidic residues" evidence="1">
    <location>
        <begin position="341"/>
        <end position="358"/>
    </location>
</feature>
<feature type="transmembrane region" description="Helical" evidence="2">
    <location>
        <begin position="275"/>
        <end position="296"/>
    </location>
</feature>